<proteinExistence type="predicted"/>
<gene>
    <name evidence="1" type="ORF">C5745_10840</name>
</gene>
<dbReference type="EMBL" id="PVBQ01000007">
    <property type="protein sequence ID" value="PRD47311.1"/>
    <property type="molecule type" value="Genomic_DNA"/>
</dbReference>
<dbReference type="RefSeq" id="WP_105717025.1">
    <property type="nucleotide sequence ID" value="NZ_PVBQ01000007.1"/>
</dbReference>
<comment type="caution">
    <text evidence="1">The sequence shown here is derived from an EMBL/GenBank/DDBJ whole genome shotgun (WGS) entry which is preliminary data.</text>
</comment>
<sequence>MNKYVLIFKTSIRTILERSHLIAKLYQVSKDIKFATVDLDDEDFILRIESTQRNEDFISRFLHLEGHKVAFLAAFEKDEHGRPLTVSHFRE</sequence>
<evidence type="ECO:0000313" key="2">
    <source>
        <dbReference type="Proteomes" id="UP000239711"/>
    </source>
</evidence>
<organism evidence="1 2">
    <name type="scientific">Sphingobacterium haloxyli</name>
    <dbReference type="NCBI Taxonomy" id="2100533"/>
    <lineage>
        <taxon>Bacteria</taxon>
        <taxon>Pseudomonadati</taxon>
        <taxon>Bacteroidota</taxon>
        <taxon>Sphingobacteriia</taxon>
        <taxon>Sphingobacteriales</taxon>
        <taxon>Sphingobacteriaceae</taxon>
        <taxon>Sphingobacterium</taxon>
    </lineage>
</organism>
<evidence type="ECO:0000313" key="1">
    <source>
        <dbReference type="EMBL" id="PRD47311.1"/>
    </source>
</evidence>
<protein>
    <submittedName>
        <fullName evidence="1">Uncharacterized protein</fullName>
    </submittedName>
</protein>
<keyword evidence="2" id="KW-1185">Reference proteome</keyword>
<reference evidence="1 2" key="1">
    <citation type="submission" date="2018-02" db="EMBL/GenBank/DDBJ databases">
        <title>The draft genome of Sphingobacterium sp. 5JN-11.</title>
        <authorList>
            <person name="Liu L."/>
            <person name="Li L."/>
            <person name="Liang L."/>
            <person name="Zhang X."/>
            <person name="Wang T."/>
        </authorList>
    </citation>
    <scope>NUCLEOTIDE SEQUENCE [LARGE SCALE GENOMIC DNA]</scope>
    <source>
        <strain evidence="1 2">5JN-11</strain>
    </source>
</reference>
<dbReference type="AlphaFoldDB" id="A0A2S9J3G6"/>
<accession>A0A2S9J3G6</accession>
<dbReference type="OrthoDB" id="1036397at2"/>
<name>A0A2S9J3G6_9SPHI</name>
<dbReference type="Proteomes" id="UP000239711">
    <property type="component" value="Unassembled WGS sequence"/>
</dbReference>